<feature type="domain" description="Erythromycin biosynthesis protein CIII-like C-terminal" evidence="5">
    <location>
        <begin position="275"/>
        <end position="417"/>
    </location>
</feature>
<feature type="domain" description="Erythromycin biosynthesis protein CIII-like N-terminal" evidence="6">
    <location>
        <begin position="22"/>
        <end position="258"/>
    </location>
</feature>
<evidence type="ECO:0000256" key="2">
    <source>
        <dbReference type="ARBA" id="ARBA00022676"/>
    </source>
</evidence>
<accession>A0ABV9XE82</accession>
<dbReference type="SUPFAM" id="SSF53756">
    <property type="entry name" value="UDP-Glycosyltransferase/glycogen phosphorylase"/>
    <property type="match status" value="1"/>
</dbReference>
<comment type="similarity">
    <text evidence="1">Belongs to the glycosyltransferase 28 family.</text>
</comment>
<dbReference type="InterPro" id="IPR030953">
    <property type="entry name" value="Glycosyl_450act"/>
</dbReference>
<dbReference type="InterPro" id="IPR048284">
    <property type="entry name" value="EryCIII-like_N"/>
</dbReference>
<dbReference type="Proteomes" id="UP001595829">
    <property type="component" value="Unassembled WGS sequence"/>
</dbReference>
<dbReference type="PANTHER" id="PTHR48050:SF13">
    <property type="entry name" value="STEROL 3-BETA-GLUCOSYLTRANSFERASE UGT80A2"/>
    <property type="match status" value="1"/>
</dbReference>
<dbReference type="InterPro" id="IPR010610">
    <property type="entry name" value="EryCIII-like_C"/>
</dbReference>
<evidence type="ECO:0000256" key="1">
    <source>
        <dbReference type="ARBA" id="ARBA00006962"/>
    </source>
</evidence>
<dbReference type="RefSeq" id="WP_345688998.1">
    <property type="nucleotide sequence ID" value="NZ_BAABIT010000001.1"/>
</dbReference>
<dbReference type="Pfam" id="PF21036">
    <property type="entry name" value="EryCIII-like_N"/>
    <property type="match status" value="1"/>
</dbReference>
<evidence type="ECO:0000256" key="3">
    <source>
        <dbReference type="ARBA" id="ARBA00022679"/>
    </source>
</evidence>
<dbReference type="CDD" id="cd03784">
    <property type="entry name" value="GT1_Gtf-like"/>
    <property type="match status" value="1"/>
</dbReference>
<evidence type="ECO:0000259" key="6">
    <source>
        <dbReference type="Pfam" id="PF21036"/>
    </source>
</evidence>
<evidence type="ECO:0000256" key="4">
    <source>
        <dbReference type="ARBA" id="ARBA00023194"/>
    </source>
</evidence>
<proteinExistence type="inferred from homology"/>
<keyword evidence="8" id="KW-1185">Reference proteome</keyword>
<sequence length="426" mass="46349">MRVIFTSFALDAHFLGQVPLAWALRSAGHEVRVASQPALTRTITAAGLTAVPVGDDHGWHEAMAGADGDGTDGDGGWDALLDLDPARPEVHHWEVLKAVNAELTERFLKPANNPSMVDDLVAFARSWRPDLVIWEPFTPAGAIAAEAVGAAHARLLWGADLFLDQRQSFLRELADRPAGQRHDPAAEWLGGLLDRYGLGYDERMLRGQWTIDQMPAGVRLPLDGHTVPMRYVPYNGTAVVPDWLREPPARPRICLTLGITGRDGAAFLGVPLTTLFDALADLDAEIVATLNAAQREQVPNLPDNVRPVDFVPLHALLPTCSAIAHHGGAGTWSTACAAGVPQLVFPSVWDDFYRARRTAELGAGLVVHPRELTSDALRENLRRLLDEPSFADGAERLRRDMEADPSPAAVVSSLEKLTLEHQDPGW</sequence>
<dbReference type="Gene3D" id="3.40.50.2000">
    <property type="entry name" value="Glycogen Phosphorylase B"/>
    <property type="match status" value="2"/>
</dbReference>
<dbReference type="NCBIfam" id="TIGR04516">
    <property type="entry name" value="glycosyl_450act"/>
    <property type="match status" value="1"/>
</dbReference>
<protein>
    <submittedName>
        <fullName evidence="7">Activator-dependent family glycosyltransferase</fullName>
    </submittedName>
</protein>
<organism evidence="7 8">
    <name type="scientific">Streptomyces coeruleoprunus</name>
    <dbReference type="NCBI Taxonomy" id="285563"/>
    <lineage>
        <taxon>Bacteria</taxon>
        <taxon>Bacillati</taxon>
        <taxon>Actinomycetota</taxon>
        <taxon>Actinomycetes</taxon>
        <taxon>Kitasatosporales</taxon>
        <taxon>Streptomycetaceae</taxon>
        <taxon>Streptomyces</taxon>
    </lineage>
</organism>
<dbReference type="Pfam" id="PF06722">
    <property type="entry name" value="EryCIII-like_C"/>
    <property type="match status" value="1"/>
</dbReference>
<gene>
    <name evidence="7" type="ORF">ACFPM3_15850</name>
</gene>
<dbReference type="InterPro" id="IPR050426">
    <property type="entry name" value="Glycosyltransferase_28"/>
</dbReference>
<evidence type="ECO:0000313" key="8">
    <source>
        <dbReference type="Proteomes" id="UP001595829"/>
    </source>
</evidence>
<keyword evidence="3" id="KW-0808">Transferase</keyword>
<name>A0ABV9XE82_9ACTN</name>
<dbReference type="InterPro" id="IPR002213">
    <property type="entry name" value="UDP_glucos_trans"/>
</dbReference>
<keyword evidence="4" id="KW-0045">Antibiotic biosynthesis</keyword>
<keyword evidence="2" id="KW-0328">Glycosyltransferase</keyword>
<dbReference type="EMBL" id="JBHSJD010000009">
    <property type="protein sequence ID" value="MFC5023612.1"/>
    <property type="molecule type" value="Genomic_DNA"/>
</dbReference>
<comment type="caution">
    <text evidence="7">The sequence shown here is derived from an EMBL/GenBank/DDBJ whole genome shotgun (WGS) entry which is preliminary data.</text>
</comment>
<evidence type="ECO:0000313" key="7">
    <source>
        <dbReference type="EMBL" id="MFC5023612.1"/>
    </source>
</evidence>
<reference evidence="8" key="1">
    <citation type="journal article" date="2019" name="Int. J. Syst. Evol. Microbiol.">
        <title>The Global Catalogue of Microorganisms (GCM) 10K type strain sequencing project: providing services to taxonomists for standard genome sequencing and annotation.</title>
        <authorList>
            <consortium name="The Broad Institute Genomics Platform"/>
            <consortium name="The Broad Institute Genome Sequencing Center for Infectious Disease"/>
            <person name="Wu L."/>
            <person name="Ma J."/>
        </authorList>
    </citation>
    <scope>NUCLEOTIDE SEQUENCE [LARGE SCALE GENOMIC DNA]</scope>
    <source>
        <strain evidence="8">CGMCC 4.1648</strain>
    </source>
</reference>
<evidence type="ECO:0000259" key="5">
    <source>
        <dbReference type="Pfam" id="PF06722"/>
    </source>
</evidence>
<dbReference type="PANTHER" id="PTHR48050">
    <property type="entry name" value="STEROL 3-BETA-GLUCOSYLTRANSFERASE"/>
    <property type="match status" value="1"/>
</dbReference>